<dbReference type="RefSeq" id="WP_169118768.1">
    <property type="nucleotide sequence ID" value="NZ_WTVG02000037.1"/>
</dbReference>
<proteinExistence type="predicted"/>
<evidence type="ECO:0000313" key="3">
    <source>
        <dbReference type="EMBL" id="NMG25409.1"/>
    </source>
</evidence>
<keyword evidence="2" id="KW-0732">Signal</keyword>
<sequence>MNPFFRTVPGFVRRLALALAVGLAAPALAGPGHEGGHDHDEAPIVTSGAALPRFEAHSDLFEVVGTLRGGELALTLDDYATNAPVAGARVELESGSYRSVGEPVEAGSYRFGDTPFAAPGTYPVMLTVSAGDDVDLLAADLVVAAPAVDAATGSASLRERLLWGAGGVLALVTLGLGVRARLQRRPRPGA</sequence>
<keyword evidence="1" id="KW-0472">Membrane</keyword>
<reference evidence="3" key="1">
    <citation type="submission" date="2019-12" db="EMBL/GenBank/DDBJ databases">
        <title>Comparative genomics gives insights into the taxonomy of the Azoarcus-Aromatoleum group and reveals separate origins of nif in the plant-associated Azoarcus and non-plant-associated Aromatoleum sub-groups.</title>
        <authorList>
            <person name="Lafos M."/>
            <person name="Maluk M."/>
            <person name="Batista M."/>
            <person name="Junghare M."/>
            <person name="Carmona M."/>
            <person name="Faoro H."/>
            <person name="Cruz L.M."/>
            <person name="Battistoni F."/>
            <person name="De Souza E."/>
            <person name="Pedrosa F."/>
            <person name="Chen W.-M."/>
            <person name="Poole P.S."/>
            <person name="Dixon R.A."/>
            <person name="James E.K."/>
        </authorList>
    </citation>
    <scope>NUCLEOTIDE SEQUENCE</scope>
    <source>
        <strain evidence="3">LuFRes1</strain>
    </source>
</reference>
<keyword evidence="1" id="KW-0812">Transmembrane</keyword>
<feature type="chain" id="PRO_5047268898" evidence="2">
    <location>
        <begin position="30"/>
        <end position="190"/>
    </location>
</feature>
<protein>
    <submittedName>
        <fullName evidence="3">Uncharacterized protein</fullName>
    </submittedName>
</protein>
<name>A0ABX1PLG1_9RHOO</name>
<feature type="signal peptide" evidence="2">
    <location>
        <begin position="1"/>
        <end position="29"/>
    </location>
</feature>
<feature type="transmembrane region" description="Helical" evidence="1">
    <location>
        <begin position="161"/>
        <end position="178"/>
    </location>
</feature>
<keyword evidence="4" id="KW-1185">Reference proteome</keyword>
<accession>A0ABX1PLG1</accession>
<gene>
    <name evidence="3" type="ORF">GO606_11880</name>
</gene>
<keyword evidence="1" id="KW-1133">Transmembrane helix</keyword>
<evidence type="ECO:0000256" key="2">
    <source>
        <dbReference type="SAM" id="SignalP"/>
    </source>
</evidence>
<evidence type="ECO:0000256" key="1">
    <source>
        <dbReference type="SAM" id="Phobius"/>
    </source>
</evidence>
<dbReference type="EMBL" id="WTVG01000031">
    <property type="protein sequence ID" value="NMG25409.1"/>
    <property type="molecule type" value="Genomic_DNA"/>
</dbReference>
<dbReference type="Proteomes" id="UP000615989">
    <property type="component" value="Unassembled WGS sequence"/>
</dbReference>
<organism evidence="3 4">
    <name type="scientific">Aromatoleum anaerobium</name>
    <dbReference type="NCBI Taxonomy" id="182180"/>
    <lineage>
        <taxon>Bacteria</taxon>
        <taxon>Pseudomonadati</taxon>
        <taxon>Pseudomonadota</taxon>
        <taxon>Betaproteobacteria</taxon>
        <taxon>Rhodocyclales</taxon>
        <taxon>Rhodocyclaceae</taxon>
        <taxon>Aromatoleum</taxon>
    </lineage>
</organism>
<comment type="caution">
    <text evidence="3">The sequence shown here is derived from an EMBL/GenBank/DDBJ whole genome shotgun (WGS) entry which is preliminary data.</text>
</comment>
<evidence type="ECO:0000313" key="4">
    <source>
        <dbReference type="Proteomes" id="UP000615989"/>
    </source>
</evidence>